<dbReference type="EMBL" id="CP136137">
    <property type="protein sequence ID" value="WYY07247.1"/>
    <property type="molecule type" value="Genomic_DNA"/>
</dbReference>
<dbReference type="Proteomes" id="UP001479933">
    <property type="component" value="Chromosome"/>
</dbReference>
<evidence type="ECO:0000313" key="2">
    <source>
        <dbReference type="EMBL" id="WYY07247.1"/>
    </source>
</evidence>
<gene>
    <name evidence="2" type="ORF">RVF87_19960</name>
</gene>
<dbReference type="RefSeq" id="WP_157086076.1">
    <property type="nucleotide sequence ID" value="NZ_CP136137.1"/>
</dbReference>
<accession>A0ABZ2U0Z1</accession>
<evidence type="ECO:0000256" key="1">
    <source>
        <dbReference type="SAM" id="MobiDB-lite"/>
    </source>
</evidence>
<organism evidence="2 3">
    <name type="scientific">Gordonia hydrophobica</name>
    <dbReference type="NCBI Taxonomy" id="40516"/>
    <lineage>
        <taxon>Bacteria</taxon>
        <taxon>Bacillati</taxon>
        <taxon>Actinomycetota</taxon>
        <taxon>Actinomycetes</taxon>
        <taxon>Mycobacteriales</taxon>
        <taxon>Gordoniaceae</taxon>
        <taxon>Gordonia</taxon>
    </lineage>
</organism>
<name>A0ABZ2U0Z1_9ACTN</name>
<protein>
    <submittedName>
        <fullName evidence="2">Uncharacterized protein</fullName>
    </submittedName>
</protein>
<reference evidence="2 3" key="1">
    <citation type="journal article" date="2023" name="Virus Evol.">
        <title>Computational host range prediction-The good, the bad, and the ugly.</title>
        <authorList>
            <person name="Howell A.A."/>
            <person name="Versoza C.J."/>
            <person name="Pfeifer S.P."/>
        </authorList>
    </citation>
    <scope>NUCLEOTIDE SEQUENCE [LARGE SCALE GENOMIC DNA]</scope>
    <source>
        <strain evidence="2 3">1610/1b</strain>
    </source>
</reference>
<feature type="region of interest" description="Disordered" evidence="1">
    <location>
        <begin position="1"/>
        <end position="23"/>
    </location>
</feature>
<proteinExistence type="predicted"/>
<sequence length="51" mass="5748">MNGARSTYEAVQNHRDRKAARRAANAVAMNEAALADYRRARASRLRGRSLF</sequence>
<keyword evidence="3" id="KW-1185">Reference proteome</keyword>
<evidence type="ECO:0000313" key="3">
    <source>
        <dbReference type="Proteomes" id="UP001479933"/>
    </source>
</evidence>